<keyword evidence="2" id="KW-1185">Reference proteome</keyword>
<accession>A0A9D4EGF2</accession>
<name>A0A9D4EGF2_DREPO</name>
<reference evidence="1" key="2">
    <citation type="submission" date="2020-11" db="EMBL/GenBank/DDBJ databases">
        <authorList>
            <person name="McCartney M.A."/>
            <person name="Auch B."/>
            <person name="Kono T."/>
            <person name="Mallez S."/>
            <person name="Becker A."/>
            <person name="Gohl D.M."/>
            <person name="Silverstein K.A.T."/>
            <person name="Koren S."/>
            <person name="Bechman K.B."/>
            <person name="Herman A."/>
            <person name="Abrahante J.E."/>
            <person name="Garbe J."/>
        </authorList>
    </citation>
    <scope>NUCLEOTIDE SEQUENCE</scope>
    <source>
        <strain evidence="1">Duluth1</strain>
        <tissue evidence="1">Whole animal</tissue>
    </source>
</reference>
<sequence length="114" mass="13044">MLHQQKEAVALAVEAEELRQICNTSNSAGSVSLQPPDEQEDKLNTVKNYIETHLSLCSKQMCTFKENNNICQFLLRNELILSRISNFNDCSDNYRAWKALLSRLVLLVKYLGTH</sequence>
<proteinExistence type="predicted"/>
<evidence type="ECO:0000313" key="1">
    <source>
        <dbReference type="EMBL" id="KAH3779862.1"/>
    </source>
</evidence>
<dbReference type="EMBL" id="JAIWYP010000008">
    <property type="protein sequence ID" value="KAH3779862.1"/>
    <property type="molecule type" value="Genomic_DNA"/>
</dbReference>
<comment type="caution">
    <text evidence="1">The sequence shown here is derived from an EMBL/GenBank/DDBJ whole genome shotgun (WGS) entry which is preliminary data.</text>
</comment>
<protein>
    <submittedName>
        <fullName evidence="1">Uncharacterized protein</fullName>
    </submittedName>
</protein>
<dbReference type="AlphaFoldDB" id="A0A9D4EGF2"/>
<evidence type="ECO:0000313" key="2">
    <source>
        <dbReference type="Proteomes" id="UP000828390"/>
    </source>
</evidence>
<gene>
    <name evidence="1" type="ORF">DPMN_157670</name>
</gene>
<reference evidence="1" key="1">
    <citation type="journal article" date="2019" name="bioRxiv">
        <title>The Genome of the Zebra Mussel, Dreissena polymorpha: A Resource for Invasive Species Research.</title>
        <authorList>
            <person name="McCartney M.A."/>
            <person name="Auch B."/>
            <person name="Kono T."/>
            <person name="Mallez S."/>
            <person name="Zhang Y."/>
            <person name="Obille A."/>
            <person name="Becker A."/>
            <person name="Abrahante J.E."/>
            <person name="Garbe J."/>
            <person name="Badalamenti J.P."/>
            <person name="Herman A."/>
            <person name="Mangelson H."/>
            <person name="Liachko I."/>
            <person name="Sullivan S."/>
            <person name="Sone E.D."/>
            <person name="Koren S."/>
            <person name="Silverstein K.A.T."/>
            <person name="Beckman K.B."/>
            <person name="Gohl D.M."/>
        </authorList>
    </citation>
    <scope>NUCLEOTIDE SEQUENCE</scope>
    <source>
        <strain evidence="1">Duluth1</strain>
        <tissue evidence="1">Whole animal</tissue>
    </source>
</reference>
<organism evidence="1 2">
    <name type="scientific">Dreissena polymorpha</name>
    <name type="common">Zebra mussel</name>
    <name type="synonym">Mytilus polymorpha</name>
    <dbReference type="NCBI Taxonomy" id="45954"/>
    <lineage>
        <taxon>Eukaryota</taxon>
        <taxon>Metazoa</taxon>
        <taxon>Spiralia</taxon>
        <taxon>Lophotrochozoa</taxon>
        <taxon>Mollusca</taxon>
        <taxon>Bivalvia</taxon>
        <taxon>Autobranchia</taxon>
        <taxon>Heteroconchia</taxon>
        <taxon>Euheterodonta</taxon>
        <taxon>Imparidentia</taxon>
        <taxon>Neoheterodontei</taxon>
        <taxon>Myida</taxon>
        <taxon>Dreissenoidea</taxon>
        <taxon>Dreissenidae</taxon>
        <taxon>Dreissena</taxon>
    </lineage>
</organism>
<dbReference type="Proteomes" id="UP000828390">
    <property type="component" value="Unassembled WGS sequence"/>
</dbReference>